<reference evidence="1" key="2">
    <citation type="submission" date="2023-06" db="EMBL/GenBank/DDBJ databases">
        <authorList>
            <consortium name="Lawrence Berkeley National Laboratory"/>
            <person name="Haridas S."/>
            <person name="Hensen N."/>
            <person name="Bonometti L."/>
            <person name="Westerberg I."/>
            <person name="Brannstrom I.O."/>
            <person name="Guillou S."/>
            <person name="Cros-Aarteil S."/>
            <person name="Calhoun S."/>
            <person name="Kuo A."/>
            <person name="Mondo S."/>
            <person name="Pangilinan J."/>
            <person name="Riley R."/>
            <person name="Labutti K."/>
            <person name="Andreopoulos B."/>
            <person name="Lipzen A."/>
            <person name="Chen C."/>
            <person name="Yanf M."/>
            <person name="Daum C."/>
            <person name="Ng V."/>
            <person name="Clum A."/>
            <person name="Steindorff A."/>
            <person name="Ohm R."/>
            <person name="Martin F."/>
            <person name="Silar P."/>
            <person name="Natvig D."/>
            <person name="Lalanne C."/>
            <person name="Gautier V."/>
            <person name="Ament-Velasquez S.L."/>
            <person name="Kruys A."/>
            <person name="Hutchinson M.I."/>
            <person name="Powell A.J."/>
            <person name="Barry K."/>
            <person name="Miller A.N."/>
            <person name="Grigoriev I.V."/>
            <person name="Debuchy R."/>
            <person name="Gladieux P."/>
            <person name="Thoren M.H."/>
            <person name="Johannesson H."/>
        </authorList>
    </citation>
    <scope>NUCLEOTIDE SEQUENCE</scope>
    <source>
        <strain evidence="1">CBS 958.72</strain>
    </source>
</reference>
<keyword evidence="2" id="KW-1185">Reference proteome</keyword>
<dbReference type="Proteomes" id="UP001287356">
    <property type="component" value="Unassembled WGS sequence"/>
</dbReference>
<accession>A0AAE0K7N6</accession>
<evidence type="ECO:0000313" key="1">
    <source>
        <dbReference type="EMBL" id="KAK3371633.1"/>
    </source>
</evidence>
<evidence type="ECO:0000313" key="2">
    <source>
        <dbReference type="Proteomes" id="UP001287356"/>
    </source>
</evidence>
<comment type="caution">
    <text evidence="1">The sequence shown here is derived from an EMBL/GenBank/DDBJ whole genome shotgun (WGS) entry which is preliminary data.</text>
</comment>
<dbReference type="AlphaFoldDB" id="A0AAE0K7N6"/>
<sequence>MSGSGGFYKYRCKYFITQNCQNWVWVNYATCACSLADGRESGEAFDDGEKPIVFQSESEGLKSSGYGGSPHLSWQQVRTYHGLDLLRVVESEKHS</sequence>
<dbReference type="EMBL" id="JAULSN010000005">
    <property type="protein sequence ID" value="KAK3371633.1"/>
    <property type="molecule type" value="Genomic_DNA"/>
</dbReference>
<reference evidence="1" key="1">
    <citation type="journal article" date="2023" name="Mol. Phylogenet. Evol.">
        <title>Genome-scale phylogeny and comparative genomics of the fungal order Sordariales.</title>
        <authorList>
            <person name="Hensen N."/>
            <person name="Bonometti L."/>
            <person name="Westerberg I."/>
            <person name="Brannstrom I.O."/>
            <person name="Guillou S."/>
            <person name="Cros-Aarteil S."/>
            <person name="Calhoun S."/>
            <person name="Haridas S."/>
            <person name="Kuo A."/>
            <person name="Mondo S."/>
            <person name="Pangilinan J."/>
            <person name="Riley R."/>
            <person name="LaButti K."/>
            <person name="Andreopoulos B."/>
            <person name="Lipzen A."/>
            <person name="Chen C."/>
            <person name="Yan M."/>
            <person name="Daum C."/>
            <person name="Ng V."/>
            <person name="Clum A."/>
            <person name="Steindorff A."/>
            <person name="Ohm R.A."/>
            <person name="Martin F."/>
            <person name="Silar P."/>
            <person name="Natvig D.O."/>
            <person name="Lalanne C."/>
            <person name="Gautier V."/>
            <person name="Ament-Velasquez S.L."/>
            <person name="Kruys A."/>
            <person name="Hutchinson M.I."/>
            <person name="Powell A.J."/>
            <person name="Barry K."/>
            <person name="Miller A.N."/>
            <person name="Grigoriev I.V."/>
            <person name="Debuchy R."/>
            <person name="Gladieux P."/>
            <person name="Hiltunen Thoren M."/>
            <person name="Johannesson H."/>
        </authorList>
    </citation>
    <scope>NUCLEOTIDE SEQUENCE</scope>
    <source>
        <strain evidence="1">CBS 958.72</strain>
    </source>
</reference>
<protein>
    <submittedName>
        <fullName evidence="1">Uncharacterized protein</fullName>
    </submittedName>
</protein>
<name>A0AAE0K7N6_9PEZI</name>
<organism evidence="1 2">
    <name type="scientific">Lasiosphaeria ovina</name>
    <dbReference type="NCBI Taxonomy" id="92902"/>
    <lineage>
        <taxon>Eukaryota</taxon>
        <taxon>Fungi</taxon>
        <taxon>Dikarya</taxon>
        <taxon>Ascomycota</taxon>
        <taxon>Pezizomycotina</taxon>
        <taxon>Sordariomycetes</taxon>
        <taxon>Sordariomycetidae</taxon>
        <taxon>Sordariales</taxon>
        <taxon>Lasiosphaeriaceae</taxon>
        <taxon>Lasiosphaeria</taxon>
    </lineage>
</organism>
<gene>
    <name evidence="1" type="ORF">B0T24DRAFT_629862</name>
</gene>
<proteinExistence type="predicted"/>